<dbReference type="GO" id="GO:0051707">
    <property type="term" value="P:response to other organism"/>
    <property type="evidence" value="ECO:0007669"/>
    <property type="project" value="UniProtKB-ARBA"/>
</dbReference>
<keyword evidence="4" id="KW-1015">Disulfide bond</keyword>
<evidence type="ECO:0000256" key="1">
    <source>
        <dbReference type="ARBA" id="ARBA00004479"/>
    </source>
</evidence>
<evidence type="ECO:0000256" key="8">
    <source>
        <dbReference type="PROSITE-ProRule" id="PRU00076"/>
    </source>
</evidence>
<evidence type="ECO:0000256" key="2">
    <source>
        <dbReference type="ARBA" id="ARBA00012513"/>
    </source>
</evidence>
<dbReference type="Gene3D" id="2.90.10.10">
    <property type="entry name" value="Bulb-type lectin domain"/>
    <property type="match status" value="2"/>
</dbReference>
<dbReference type="Pfam" id="PF00954">
    <property type="entry name" value="S_locus_glycop"/>
    <property type="match status" value="1"/>
</dbReference>
<dbReference type="EC" id="2.7.11.1" evidence="2"/>
<dbReference type="AlphaFoldDB" id="A0AAV5EHY5"/>
<evidence type="ECO:0000259" key="11">
    <source>
        <dbReference type="PROSITE" id="PS50026"/>
    </source>
</evidence>
<dbReference type="InterPro" id="IPR051343">
    <property type="entry name" value="G-type_lectin_kinases/EP1-like"/>
</dbReference>
<dbReference type="SMART" id="SM00108">
    <property type="entry name" value="B_lectin"/>
    <property type="match status" value="1"/>
</dbReference>
<dbReference type="FunFam" id="2.90.10.10:FF:000026">
    <property type="entry name" value="Serine/threonine-protein kinase"/>
    <property type="match status" value="1"/>
</dbReference>
<evidence type="ECO:0000256" key="7">
    <source>
        <dbReference type="ARBA" id="ARBA00048679"/>
    </source>
</evidence>
<feature type="domain" description="EGF-like" evidence="11">
    <location>
        <begin position="289"/>
        <end position="327"/>
    </location>
</feature>
<dbReference type="InterPro" id="IPR001480">
    <property type="entry name" value="Bulb-type_lectin_dom"/>
</dbReference>
<dbReference type="Pfam" id="PF01453">
    <property type="entry name" value="B_lectin"/>
    <property type="match status" value="1"/>
</dbReference>
<evidence type="ECO:0000313" key="13">
    <source>
        <dbReference type="EMBL" id="GJN22116.1"/>
    </source>
</evidence>
<keyword evidence="9" id="KW-0472">Membrane</keyword>
<evidence type="ECO:0000256" key="9">
    <source>
        <dbReference type="SAM" id="Phobius"/>
    </source>
</evidence>
<evidence type="ECO:0000259" key="12">
    <source>
        <dbReference type="PROSITE" id="PS50927"/>
    </source>
</evidence>
<comment type="catalytic activity">
    <reaction evidence="6">
        <text>L-threonyl-[protein] + ATP = O-phospho-L-threonyl-[protein] + ADP + H(+)</text>
        <dbReference type="Rhea" id="RHEA:46608"/>
        <dbReference type="Rhea" id="RHEA-COMP:11060"/>
        <dbReference type="Rhea" id="RHEA-COMP:11605"/>
        <dbReference type="ChEBI" id="CHEBI:15378"/>
        <dbReference type="ChEBI" id="CHEBI:30013"/>
        <dbReference type="ChEBI" id="CHEBI:30616"/>
        <dbReference type="ChEBI" id="CHEBI:61977"/>
        <dbReference type="ChEBI" id="CHEBI:456216"/>
        <dbReference type="EC" id="2.7.11.1"/>
    </reaction>
</comment>
<evidence type="ECO:0000256" key="5">
    <source>
        <dbReference type="ARBA" id="ARBA00023170"/>
    </source>
</evidence>
<comment type="subcellular location">
    <subcellularLocation>
        <location evidence="1">Membrane</location>
        <topology evidence="1">Single-pass type I membrane protein</topology>
    </subcellularLocation>
</comment>
<feature type="chain" id="PRO_5043629909" description="non-specific serine/threonine protein kinase" evidence="10">
    <location>
        <begin position="23"/>
        <end position="510"/>
    </location>
</feature>
<comment type="caution">
    <text evidence="13">The sequence shown here is derived from an EMBL/GenBank/DDBJ whole genome shotgun (WGS) entry which is preliminary data.</text>
</comment>
<protein>
    <recommendedName>
        <fullName evidence="2">non-specific serine/threonine protein kinase</fullName>
        <ecNumber evidence="2">2.7.11.1</ecNumber>
    </recommendedName>
</protein>
<dbReference type="GO" id="GO:0004674">
    <property type="term" value="F:protein serine/threonine kinase activity"/>
    <property type="evidence" value="ECO:0007669"/>
    <property type="project" value="UniProtKB-EC"/>
</dbReference>
<keyword evidence="5" id="KW-0675">Receptor</keyword>
<dbReference type="PANTHER" id="PTHR47976:SF82">
    <property type="entry name" value="RECEPTOR-LIKE SERINE_THREONINE-PROTEIN KINASE"/>
    <property type="match status" value="1"/>
</dbReference>
<dbReference type="PROSITE" id="PS50927">
    <property type="entry name" value="BULB_LECTIN"/>
    <property type="match status" value="1"/>
</dbReference>
<sequence>MTPYIFSLSLILLINHAIPAIAAHVNKIGIPLGSQIDAGGVQSWVSPSGRFAFGFYSNAQGFSIGVWLVIGASRIVVWTANRDDPPVSGGSIQLTYGGSLQWIPANMGSQWKSISATATQATSAAILDSGNFVLYGMNKQIIWSTFGSPMDTLLPGQNLPPGSQLSSSVSDTNHATGKYRLLNQQDGNLVMYPVGAIDPGSSYWNTGTFGSFYLFTLSLDPNGTLWMFDKNTAYTDVLFQTNQSSKGSSYTDVYFRLTLDADGILRLYSHVFFRQRRAPVTEVRWLKPSSNRCDVKGVCGPNSFCQVGSNGEASCSCLPGFEVSSTNQGMQGCWRVHTGGCPGNSSNGDTRLVTTMVEVKNTSWSDNSYAVPPQTTGIEACKALCLSDCACEIAMFGSYCSKQMLPMRYGTVLPRSNTTLFVKVYAYEPKGVTEKTRSTHSIAMLISGAALAIFSLILVSVSMLLYKHRLQLRYMRAPQQQVKILMMRAWSFGPILSMIWSCSQRGLLKS</sequence>
<organism evidence="13 14">
    <name type="scientific">Eleusine coracana subsp. coracana</name>
    <dbReference type="NCBI Taxonomy" id="191504"/>
    <lineage>
        <taxon>Eukaryota</taxon>
        <taxon>Viridiplantae</taxon>
        <taxon>Streptophyta</taxon>
        <taxon>Embryophyta</taxon>
        <taxon>Tracheophyta</taxon>
        <taxon>Spermatophyta</taxon>
        <taxon>Magnoliopsida</taxon>
        <taxon>Liliopsida</taxon>
        <taxon>Poales</taxon>
        <taxon>Poaceae</taxon>
        <taxon>PACMAD clade</taxon>
        <taxon>Chloridoideae</taxon>
        <taxon>Cynodonteae</taxon>
        <taxon>Eleusininae</taxon>
        <taxon>Eleusine</taxon>
    </lineage>
</organism>
<evidence type="ECO:0000256" key="4">
    <source>
        <dbReference type="ARBA" id="ARBA00023157"/>
    </source>
</evidence>
<feature type="signal peptide" evidence="10">
    <location>
        <begin position="1"/>
        <end position="22"/>
    </location>
</feature>
<name>A0AAV5EHY5_ELECO</name>
<keyword evidence="9" id="KW-1133">Transmembrane helix</keyword>
<feature type="domain" description="Bulb-type lectin" evidence="12">
    <location>
        <begin position="29"/>
        <end position="147"/>
    </location>
</feature>
<dbReference type="GO" id="GO:0048544">
    <property type="term" value="P:recognition of pollen"/>
    <property type="evidence" value="ECO:0007669"/>
    <property type="project" value="InterPro"/>
</dbReference>
<dbReference type="InterPro" id="IPR036426">
    <property type="entry name" value="Bulb-type_lectin_dom_sf"/>
</dbReference>
<dbReference type="SUPFAM" id="SSF51110">
    <property type="entry name" value="alpha-D-mannose-specific plant lectins"/>
    <property type="match status" value="2"/>
</dbReference>
<evidence type="ECO:0000256" key="10">
    <source>
        <dbReference type="SAM" id="SignalP"/>
    </source>
</evidence>
<gene>
    <name evidence="13" type="primary">gb09652</name>
    <name evidence="13" type="ORF">PR202_gb09652</name>
</gene>
<evidence type="ECO:0000256" key="3">
    <source>
        <dbReference type="ARBA" id="ARBA00022729"/>
    </source>
</evidence>
<keyword evidence="3 10" id="KW-0732">Signal</keyword>
<dbReference type="InterPro" id="IPR000742">
    <property type="entry name" value="EGF"/>
</dbReference>
<keyword evidence="14" id="KW-1185">Reference proteome</keyword>
<dbReference type="EMBL" id="BQKI01000075">
    <property type="protein sequence ID" value="GJN22116.1"/>
    <property type="molecule type" value="Genomic_DNA"/>
</dbReference>
<feature type="transmembrane region" description="Helical" evidence="9">
    <location>
        <begin position="442"/>
        <end position="466"/>
    </location>
</feature>
<proteinExistence type="predicted"/>
<dbReference type="PROSITE" id="PS50026">
    <property type="entry name" value="EGF_3"/>
    <property type="match status" value="1"/>
</dbReference>
<keyword evidence="9" id="KW-0812">Transmembrane</keyword>
<reference evidence="13" key="1">
    <citation type="journal article" date="2018" name="DNA Res.">
        <title>Multiple hybrid de novo genome assembly of finger millet, an orphan allotetraploid crop.</title>
        <authorList>
            <person name="Hatakeyama M."/>
            <person name="Aluri S."/>
            <person name="Balachadran M.T."/>
            <person name="Sivarajan S.R."/>
            <person name="Patrignani A."/>
            <person name="Gruter S."/>
            <person name="Poveda L."/>
            <person name="Shimizu-Inatsugi R."/>
            <person name="Baeten J."/>
            <person name="Francoijs K.J."/>
            <person name="Nataraja K.N."/>
            <person name="Reddy Y.A.N."/>
            <person name="Phadnis S."/>
            <person name="Ravikumar R.L."/>
            <person name="Schlapbach R."/>
            <person name="Sreeman S.M."/>
            <person name="Shimizu K.K."/>
        </authorList>
    </citation>
    <scope>NUCLEOTIDE SEQUENCE</scope>
</reference>
<dbReference type="Proteomes" id="UP001054889">
    <property type="component" value="Unassembled WGS sequence"/>
</dbReference>
<evidence type="ECO:0000313" key="14">
    <source>
        <dbReference type="Proteomes" id="UP001054889"/>
    </source>
</evidence>
<evidence type="ECO:0000256" key="6">
    <source>
        <dbReference type="ARBA" id="ARBA00047899"/>
    </source>
</evidence>
<reference evidence="13" key="2">
    <citation type="submission" date="2021-12" db="EMBL/GenBank/DDBJ databases">
        <title>Resequencing data analysis of finger millet.</title>
        <authorList>
            <person name="Hatakeyama M."/>
            <person name="Aluri S."/>
            <person name="Balachadran M.T."/>
            <person name="Sivarajan S.R."/>
            <person name="Poveda L."/>
            <person name="Shimizu-Inatsugi R."/>
            <person name="Schlapbach R."/>
            <person name="Sreeman S.M."/>
            <person name="Shimizu K.K."/>
        </authorList>
    </citation>
    <scope>NUCLEOTIDE SEQUENCE</scope>
</reference>
<accession>A0AAV5EHY5</accession>
<comment type="catalytic activity">
    <reaction evidence="7">
        <text>L-seryl-[protein] + ATP = O-phospho-L-seryl-[protein] + ADP + H(+)</text>
        <dbReference type="Rhea" id="RHEA:17989"/>
        <dbReference type="Rhea" id="RHEA-COMP:9863"/>
        <dbReference type="Rhea" id="RHEA-COMP:11604"/>
        <dbReference type="ChEBI" id="CHEBI:15378"/>
        <dbReference type="ChEBI" id="CHEBI:29999"/>
        <dbReference type="ChEBI" id="CHEBI:30616"/>
        <dbReference type="ChEBI" id="CHEBI:83421"/>
        <dbReference type="ChEBI" id="CHEBI:456216"/>
        <dbReference type="EC" id="2.7.11.1"/>
    </reaction>
</comment>
<dbReference type="PANTHER" id="PTHR47976">
    <property type="entry name" value="G-TYPE LECTIN S-RECEPTOR-LIKE SERINE/THREONINE-PROTEIN KINASE SD2-5"/>
    <property type="match status" value="1"/>
</dbReference>
<comment type="caution">
    <text evidence="8">Lacks conserved residue(s) required for the propagation of feature annotation.</text>
</comment>
<keyword evidence="8" id="KW-0245">EGF-like domain</keyword>
<dbReference type="GO" id="GO:0016020">
    <property type="term" value="C:membrane"/>
    <property type="evidence" value="ECO:0007669"/>
    <property type="project" value="UniProtKB-SubCell"/>
</dbReference>
<dbReference type="InterPro" id="IPR000858">
    <property type="entry name" value="S_locus_glycoprot_dom"/>
</dbReference>